<dbReference type="InterPro" id="IPR017853">
    <property type="entry name" value="GH"/>
</dbReference>
<feature type="region of interest" description="Disordered" evidence="4">
    <location>
        <begin position="55"/>
        <end position="87"/>
    </location>
</feature>
<evidence type="ECO:0000313" key="7">
    <source>
        <dbReference type="EMBL" id="MBD7987223.1"/>
    </source>
</evidence>
<dbReference type="Pfam" id="PF00128">
    <property type="entry name" value="Alpha-amylase"/>
    <property type="match status" value="1"/>
</dbReference>
<sequence length="565" mass="61660">MKRWLLPSVLAVLVAGCAHAPPGAEAPPMAEYHGTLERFAANAVYFVVTDRFVNGDPGNDRRDQGGPDPERRTFDRPTPGAGDSGDNIGYLGGDFRGLLDNAGYIRDMGFGAVWLTPIVDNPDEAFTGGDSQNSDALFKDRGKTGYHGYWGVNFFELDEHLPSPGLDFAGLTAGLRDAGLLTVLDIVANHGSPSFTMPADQPKFGELYDADGRLVADHQNLAPAGLDPANNPLHAFFHAEPDLAQLSNLDDTNPAVLDYFVRAYSQWIEQGADAFRIDTIRHVPHPFWKAFSDAIRAKHPGFFMFGEAFDHEAANIAPHTWAENGGVSVLDFPLKERLVEVFGREGAGFERLEERLYLAEGPYANPYELMTFYDNHDMPRMDASDEGFIDAHHWLFTARGIPVIYYGSETGFMRGTGEHAGNRNYFGQARVDAALGHPIREAMARIARVRAGTPALQRGLQLNLELQGDRAAFYRVLQHGGVAQTALVLLNKGDAPADFRITQWLEPGEWRGALAGARVDIAAGGALEATVPAHGVEVFLRDGPVRDAALREALVAAMEGARPRD</sequence>
<feature type="domain" description="Glycosyl hydrolase family 13 catalytic" evidence="6">
    <location>
        <begin position="46"/>
        <end position="450"/>
    </location>
</feature>
<dbReference type="RefSeq" id="WP_191728497.1">
    <property type="nucleotide sequence ID" value="NZ_JACSQJ010000002.1"/>
</dbReference>
<dbReference type="PANTHER" id="PTHR10357">
    <property type="entry name" value="ALPHA-AMYLASE FAMILY MEMBER"/>
    <property type="match status" value="1"/>
</dbReference>
<feature type="chain" id="PRO_5046736579" evidence="5">
    <location>
        <begin position="21"/>
        <end position="565"/>
    </location>
</feature>
<feature type="compositionally biased region" description="Basic and acidic residues" evidence="4">
    <location>
        <begin position="58"/>
        <end position="75"/>
    </location>
</feature>
<evidence type="ECO:0000256" key="5">
    <source>
        <dbReference type="SAM" id="SignalP"/>
    </source>
</evidence>
<evidence type="ECO:0000256" key="1">
    <source>
        <dbReference type="ARBA" id="ARBA00001913"/>
    </source>
</evidence>
<protein>
    <submittedName>
        <fullName evidence="7">Cyclomaltodextrin glucanotransferase</fullName>
    </submittedName>
</protein>
<evidence type="ECO:0000259" key="6">
    <source>
        <dbReference type="SMART" id="SM00642"/>
    </source>
</evidence>
<keyword evidence="8" id="KW-1185">Reference proteome</keyword>
<dbReference type="CDD" id="cd11339">
    <property type="entry name" value="AmyAc_bac_CMD_like_2"/>
    <property type="match status" value="1"/>
</dbReference>
<evidence type="ECO:0000256" key="3">
    <source>
        <dbReference type="ARBA" id="ARBA00022729"/>
    </source>
</evidence>
<dbReference type="PROSITE" id="PS51257">
    <property type="entry name" value="PROKAR_LIPOPROTEIN"/>
    <property type="match status" value="1"/>
</dbReference>
<reference evidence="7 8" key="1">
    <citation type="submission" date="2020-08" db="EMBL/GenBank/DDBJ databases">
        <title>A Genomic Blueprint of the Chicken Gut Microbiome.</title>
        <authorList>
            <person name="Gilroy R."/>
            <person name="Ravi A."/>
            <person name="Getino M."/>
            <person name="Pursley I."/>
            <person name="Horton D.L."/>
            <person name="Alikhan N.-F."/>
            <person name="Baker D."/>
            <person name="Gharbi K."/>
            <person name="Hall N."/>
            <person name="Watson M."/>
            <person name="Adriaenssens E.M."/>
            <person name="Foster-Nyarko E."/>
            <person name="Jarju S."/>
            <person name="Secka A."/>
            <person name="Antonio M."/>
            <person name="Oren A."/>
            <person name="Chaudhuri R."/>
            <person name="La Ragione R.M."/>
            <person name="Hildebrand F."/>
            <person name="Pallen M.J."/>
        </authorList>
    </citation>
    <scope>NUCLEOTIDE SEQUENCE [LARGE SCALE GENOMIC DNA]</scope>
    <source>
        <strain evidence="7 8">Sa2BVA3</strain>
    </source>
</reference>
<comment type="caution">
    <text evidence="7">The sequence shown here is derived from an EMBL/GenBank/DDBJ whole genome shotgun (WGS) entry which is preliminary data.</text>
</comment>
<organism evidence="7 8">
    <name type="scientific">Luteimonas colneyensis</name>
    <dbReference type="NCBI Taxonomy" id="2762230"/>
    <lineage>
        <taxon>Bacteria</taxon>
        <taxon>Pseudomonadati</taxon>
        <taxon>Pseudomonadota</taxon>
        <taxon>Gammaproteobacteria</taxon>
        <taxon>Lysobacterales</taxon>
        <taxon>Lysobacteraceae</taxon>
        <taxon>Luteimonas</taxon>
    </lineage>
</organism>
<comment type="cofactor">
    <cofactor evidence="1">
        <name>Ca(2+)</name>
        <dbReference type="ChEBI" id="CHEBI:29108"/>
    </cofactor>
</comment>
<accession>A0ABR8UHH2</accession>
<feature type="signal peptide" evidence="5">
    <location>
        <begin position="1"/>
        <end position="20"/>
    </location>
</feature>
<dbReference type="SUPFAM" id="SSF51445">
    <property type="entry name" value="(Trans)glycosidases"/>
    <property type="match status" value="1"/>
</dbReference>
<dbReference type="InterPro" id="IPR006047">
    <property type="entry name" value="GH13_cat_dom"/>
</dbReference>
<evidence type="ECO:0000256" key="4">
    <source>
        <dbReference type="SAM" id="MobiDB-lite"/>
    </source>
</evidence>
<dbReference type="PANTHER" id="PTHR10357:SF215">
    <property type="entry name" value="ALPHA-AMYLASE 1"/>
    <property type="match status" value="1"/>
</dbReference>
<evidence type="ECO:0000256" key="2">
    <source>
        <dbReference type="ARBA" id="ARBA00022723"/>
    </source>
</evidence>
<name>A0ABR8UHH2_9GAMM</name>
<dbReference type="EMBL" id="JACSQJ010000002">
    <property type="protein sequence ID" value="MBD7987223.1"/>
    <property type="molecule type" value="Genomic_DNA"/>
</dbReference>
<proteinExistence type="predicted"/>
<evidence type="ECO:0000313" key="8">
    <source>
        <dbReference type="Proteomes" id="UP000647183"/>
    </source>
</evidence>
<dbReference type="Proteomes" id="UP000647183">
    <property type="component" value="Unassembled WGS sequence"/>
</dbReference>
<gene>
    <name evidence="7" type="ORF">H9645_04205</name>
</gene>
<keyword evidence="2" id="KW-0479">Metal-binding</keyword>
<dbReference type="SMART" id="SM00642">
    <property type="entry name" value="Aamy"/>
    <property type="match status" value="1"/>
</dbReference>
<keyword evidence="3 5" id="KW-0732">Signal</keyword>
<dbReference type="Gene3D" id="3.20.20.80">
    <property type="entry name" value="Glycosidases"/>
    <property type="match status" value="1"/>
</dbReference>